<accession>V3ZUH3</accession>
<protein>
    <submittedName>
        <fullName evidence="1">Uncharacterized protein</fullName>
    </submittedName>
</protein>
<evidence type="ECO:0000313" key="2">
    <source>
        <dbReference type="Proteomes" id="UP000030746"/>
    </source>
</evidence>
<dbReference type="KEGG" id="lgi:LOTGIDRAFT_176023"/>
<dbReference type="CTD" id="20243549"/>
<sequence length="122" mass="14195">MANSGFFNHNNRPNNLQIQNFSRIIRRMFPIQYVKGPSPLDVYLNQIARQMVDHAFSSAEETHRSMLTMDTDTETENVALNLKVLNKVNRFICIFASFVFCTPDYFDVYIGLSLFGFYCLCF</sequence>
<dbReference type="GeneID" id="20243549"/>
<proteinExistence type="predicted"/>
<dbReference type="HOGENOM" id="CLU_2029336_0_0_1"/>
<dbReference type="EMBL" id="KB203128">
    <property type="protein sequence ID" value="ESO86230.1"/>
    <property type="molecule type" value="Genomic_DNA"/>
</dbReference>
<gene>
    <name evidence="1" type="ORF">LOTGIDRAFT_176023</name>
</gene>
<dbReference type="RefSeq" id="XP_009063081.1">
    <property type="nucleotide sequence ID" value="XM_009064833.1"/>
</dbReference>
<keyword evidence="2" id="KW-1185">Reference proteome</keyword>
<name>V3ZUH3_LOTGI</name>
<evidence type="ECO:0000313" key="1">
    <source>
        <dbReference type="EMBL" id="ESO86230.1"/>
    </source>
</evidence>
<organism evidence="1 2">
    <name type="scientific">Lottia gigantea</name>
    <name type="common">Giant owl limpet</name>
    <dbReference type="NCBI Taxonomy" id="225164"/>
    <lineage>
        <taxon>Eukaryota</taxon>
        <taxon>Metazoa</taxon>
        <taxon>Spiralia</taxon>
        <taxon>Lophotrochozoa</taxon>
        <taxon>Mollusca</taxon>
        <taxon>Gastropoda</taxon>
        <taxon>Patellogastropoda</taxon>
        <taxon>Lottioidea</taxon>
        <taxon>Lottiidae</taxon>
        <taxon>Lottia</taxon>
    </lineage>
</organism>
<dbReference type="Proteomes" id="UP000030746">
    <property type="component" value="Unassembled WGS sequence"/>
</dbReference>
<dbReference type="AlphaFoldDB" id="V3ZUH3"/>
<reference evidence="1 2" key="1">
    <citation type="journal article" date="2013" name="Nature">
        <title>Insights into bilaterian evolution from three spiralian genomes.</title>
        <authorList>
            <person name="Simakov O."/>
            <person name="Marletaz F."/>
            <person name="Cho S.J."/>
            <person name="Edsinger-Gonzales E."/>
            <person name="Havlak P."/>
            <person name="Hellsten U."/>
            <person name="Kuo D.H."/>
            <person name="Larsson T."/>
            <person name="Lv J."/>
            <person name="Arendt D."/>
            <person name="Savage R."/>
            <person name="Osoegawa K."/>
            <person name="de Jong P."/>
            <person name="Grimwood J."/>
            <person name="Chapman J.A."/>
            <person name="Shapiro H."/>
            <person name="Aerts A."/>
            <person name="Otillar R.P."/>
            <person name="Terry A.Y."/>
            <person name="Boore J.L."/>
            <person name="Grigoriev I.V."/>
            <person name="Lindberg D.R."/>
            <person name="Seaver E.C."/>
            <person name="Weisblat D.A."/>
            <person name="Putnam N.H."/>
            <person name="Rokhsar D.S."/>
        </authorList>
    </citation>
    <scope>NUCLEOTIDE SEQUENCE [LARGE SCALE GENOMIC DNA]</scope>
</reference>